<keyword evidence="3 7" id="KW-1133">Transmembrane helix</keyword>
<dbReference type="PANTHER" id="PTHR33048">
    <property type="entry name" value="PTH11-LIKE INTEGRAL MEMBRANE PROTEIN (AFU_ORTHOLOGUE AFUA_5G11245)"/>
    <property type="match status" value="1"/>
</dbReference>
<dbReference type="InterPro" id="IPR049326">
    <property type="entry name" value="Rhodopsin_dom_fungi"/>
</dbReference>
<feature type="region of interest" description="Disordered" evidence="6">
    <location>
        <begin position="258"/>
        <end position="294"/>
    </location>
</feature>
<evidence type="ECO:0000313" key="9">
    <source>
        <dbReference type="EMBL" id="KAF2450094.1"/>
    </source>
</evidence>
<evidence type="ECO:0000256" key="3">
    <source>
        <dbReference type="ARBA" id="ARBA00022989"/>
    </source>
</evidence>
<evidence type="ECO:0000313" key="10">
    <source>
        <dbReference type="Proteomes" id="UP000799764"/>
    </source>
</evidence>
<protein>
    <recommendedName>
        <fullName evidence="8">Rhodopsin domain-containing protein</fullName>
    </recommendedName>
</protein>
<keyword evidence="10" id="KW-1185">Reference proteome</keyword>
<comment type="caution">
    <text evidence="9">The sequence shown here is derived from an EMBL/GenBank/DDBJ whole genome shotgun (WGS) entry which is preliminary data.</text>
</comment>
<dbReference type="Proteomes" id="UP000799764">
    <property type="component" value="Unassembled WGS sequence"/>
</dbReference>
<name>A0A9P4UFK0_9PLEO</name>
<evidence type="ECO:0000259" key="8">
    <source>
        <dbReference type="Pfam" id="PF20684"/>
    </source>
</evidence>
<keyword evidence="4 7" id="KW-0472">Membrane</keyword>
<organism evidence="9 10">
    <name type="scientific">Karstenula rhodostoma CBS 690.94</name>
    <dbReference type="NCBI Taxonomy" id="1392251"/>
    <lineage>
        <taxon>Eukaryota</taxon>
        <taxon>Fungi</taxon>
        <taxon>Dikarya</taxon>
        <taxon>Ascomycota</taxon>
        <taxon>Pezizomycotina</taxon>
        <taxon>Dothideomycetes</taxon>
        <taxon>Pleosporomycetidae</taxon>
        <taxon>Pleosporales</taxon>
        <taxon>Massarineae</taxon>
        <taxon>Didymosphaeriaceae</taxon>
        <taxon>Karstenula</taxon>
    </lineage>
</organism>
<dbReference type="Pfam" id="PF20684">
    <property type="entry name" value="Fung_rhodopsin"/>
    <property type="match status" value="1"/>
</dbReference>
<comment type="subcellular location">
    <subcellularLocation>
        <location evidence="1">Membrane</location>
        <topology evidence="1">Multi-pass membrane protein</topology>
    </subcellularLocation>
</comment>
<comment type="similarity">
    <text evidence="5">Belongs to the SAT4 family.</text>
</comment>
<gene>
    <name evidence="9" type="ORF">P171DRAFT_428181</name>
</gene>
<keyword evidence="2 7" id="KW-0812">Transmembrane</keyword>
<dbReference type="OrthoDB" id="5378633at2759"/>
<accession>A0A9P4UFK0</accession>
<evidence type="ECO:0000256" key="4">
    <source>
        <dbReference type="ARBA" id="ARBA00023136"/>
    </source>
</evidence>
<sequence length="294" mass="32621">MAYLSIVIKITKLGSAQLLKVGLPPQDMLSIFKLAYVGAILFETTNITVKVSLLLFYCRIFPVPKFRLQAAIIGALCAAWFIGSILVTILQCLPIHKAWDKQIPGHCINLDGFMLGYELTNALLDIVLILLPVRMIHTLKLNRRQKILLTSMFLLGGFVCLTSILRIVYQYKPKNPMHTFVQGPMWSSMSIASAVLCGNVPMLKPFFTASIVPGPIKSLYYYMMSTTHLSRGSKSGGPNDYSEIGACNDIIPLTIGGSAENRKRRQGEKDPYPLQSFNTTVGTRTVDVEEGRET</sequence>
<proteinExistence type="inferred from homology"/>
<feature type="transmembrane region" description="Helical" evidence="7">
    <location>
        <begin position="34"/>
        <end position="58"/>
    </location>
</feature>
<evidence type="ECO:0000256" key="5">
    <source>
        <dbReference type="ARBA" id="ARBA00038359"/>
    </source>
</evidence>
<dbReference type="PANTHER" id="PTHR33048:SF168">
    <property type="match status" value="1"/>
</dbReference>
<dbReference type="EMBL" id="MU001494">
    <property type="protein sequence ID" value="KAF2450094.1"/>
    <property type="molecule type" value="Genomic_DNA"/>
</dbReference>
<dbReference type="AlphaFoldDB" id="A0A9P4UFK0"/>
<feature type="transmembrane region" description="Helical" evidence="7">
    <location>
        <begin position="70"/>
        <end position="90"/>
    </location>
</feature>
<evidence type="ECO:0000256" key="1">
    <source>
        <dbReference type="ARBA" id="ARBA00004141"/>
    </source>
</evidence>
<feature type="transmembrane region" description="Helical" evidence="7">
    <location>
        <begin position="148"/>
        <end position="169"/>
    </location>
</feature>
<feature type="transmembrane region" description="Helical" evidence="7">
    <location>
        <begin position="119"/>
        <end position="136"/>
    </location>
</feature>
<feature type="domain" description="Rhodopsin" evidence="8">
    <location>
        <begin position="22"/>
        <end position="207"/>
    </location>
</feature>
<dbReference type="InterPro" id="IPR052337">
    <property type="entry name" value="SAT4-like"/>
</dbReference>
<evidence type="ECO:0000256" key="2">
    <source>
        <dbReference type="ARBA" id="ARBA00022692"/>
    </source>
</evidence>
<reference evidence="9" key="1">
    <citation type="journal article" date="2020" name="Stud. Mycol.">
        <title>101 Dothideomycetes genomes: a test case for predicting lifestyles and emergence of pathogens.</title>
        <authorList>
            <person name="Haridas S."/>
            <person name="Albert R."/>
            <person name="Binder M."/>
            <person name="Bloem J."/>
            <person name="Labutti K."/>
            <person name="Salamov A."/>
            <person name="Andreopoulos B."/>
            <person name="Baker S."/>
            <person name="Barry K."/>
            <person name="Bills G."/>
            <person name="Bluhm B."/>
            <person name="Cannon C."/>
            <person name="Castanera R."/>
            <person name="Culley D."/>
            <person name="Daum C."/>
            <person name="Ezra D."/>
            <person name="Gonzalez J."/>
            <person name="Henrissat B."/>
            <person name="Kuo A."/>
            <person name="Liang C."/>
            <person name="Lipzen A."/>
            <person name="Lutzoni F."/>
            <person name="Magnuson J."/>
            <person name="Mondo S."/>
            <person name="Nolan M."/>
            <person name="Ohm R."/>
            <person name="Pangilinan J."/>
            <person name="Park H.-J."/>
            <person name="Ramirez L."/>
            <person name="Alfaro M."/>
            <person name="Sun H."/>
            <person name="Tritt A."/>
            <person name="Yoshinaga Y."/>
            <person name="Zwiers L.-H."/>
            <person name="Turgeon B."/>
            <person name="Goodwin S."/>
            <person name="Spatafora J."/>
            <person name="Crous P."/>
            <person name="Grigoriev I."/>
        </authorList>
    </citation>
    <scope>NUCLEOTIDE SEQUENCE</scope>
    <source>
        <strain evidence="9">CBS 690.94</strain>
    </source>
</reference>
<dbReference type="GO" id="GO:0016020">
    <property type="term" value="C:membrane"/>
    <property type="evidence" value="ECO:0007669"/>
    <property type="project" value="UniProtKB-SubCell"/>
</dbReference>
<evidence type="ECO:0000256" key="6">
    <source>
        <dbReference type="SAM" id="MobiDB-lite"/>
    </source>
</evidence>
<evidence type="ECO:0000256" key="7">
    <source>
        <dbReference type="SAM" id="Phobius"/>
    </source>
</evidence>